<dbReference type="RefSeq" id="WP_132708683.1">
    <property type="nucleotide sequence ID" value="NZ_JACIGF010000007.1"/>
</dbReference>
<gene>
    <name evidence="1" type="ORF">EV659_1072</name>
</gene>
<dbReference type="Proteomes" id="UP000295399">
    <property type="component" value="Unassembled WGS sequence"/>
</dbReference>
<reference evidence="1 2" key="1">
    <citation type="submission" date="2019-03" db="EMBL/GenBank/DDBJ databases">
        <title>Genomic Encyclopedia of Type Strains, Phase IV (KMG-IV): sequencing the most valuable type-strain genomes for metagenomic binning, comparative biology and taxonomic classification.</title>
        <authorList>
            <person name="Goeker M."/>
        </authorList>
    </citation>
    <scope>NUCLEOTIDE SEQUENCE [LARGE SCALE GENOMIC DNA]</scope>
    <source>
        <strain evidence="1 2">DSM 2132</strain>
    </source>
</reference>
<accession>A0A4R2PDS8</accession>
<dbReference type="EMBL" id="SLXO01000007">
    <property type="protein sequence ID" value="TCP33393.1"/>
    <property type="molecule type" value="Genomic_DNA"/>
</dbReference>
<evidence type="ECO:0000313" key="1">
    <source>
        <dbReference type="EMBL" id="TCP33393.1"/>
    </source>
</evidence>
<name>A0A4R2PDS8_RHOSA</name>
<sequence>MIQMVDHECPICGRTIRGSGFFRHVTGCAGVGQMDMRTVWEEPAYRGHLVQRWRATPMGAAVHLTALKPRVANWRTVTIKRAAE</sequence>
<dbReference type="AlphaFoldDB" id="A0A4R2PDS8"/>
<protein>
    <submittedName>
        <fullName evidence="1">Transcription regulator Sfg11</fullName>
    </submittedName>
</protein>
<proteinExistence type="predicted"/>
<dbReference type="InParanoid" id="A0A4R2PDS8"/>
<keyword evidence="2" id="KW-1185">Reference proteome</keyword>
<organism evidence="1 2">
    <name type="scientific">Rhodothalassium salexigens DSM 2132</name>
    <dbReference type="NCBI Taxonomy" id="1188247"/>
    <lineage>
        <taxon>Bacteria</taxon>
        <taxon>Pseudomonadati</taxon>
        <taxon>Pseudomonadota</taxon>
        <taxon>Alphaproteobacteria</taxon>
        <taxon>Rhodothalassiales</taxon>
        <taxon>Rhodothalassiaceae</taxon>
        <taxon>Rhodothalassium</taxon>
    </lineage>
</organism>
<evidence type="ECO:0000313" key="2">
    <source>
        <dbReference type="Proteomes" id="UP000295399"/>
    </source>
</evidence>
<comment type="caution">
    <text evidence="1">The sequence shown here is derived from an EMBL/GenBank/DDBJ whole genome shotgun (WGS) entry which is preliminary data.</text>
</comment>